<dbReference type="VEuPathDB" id="VectorBase:GPPI037741"/>
<dbReference type="Proteomes" id="UP000092460">
    <property type="component" value="Unassembled WGS sequence"/>
</dbReference>
<evidence type="ECO:0000313" key="2">
    <source>
        <dbReference type="Proteomes" id="UP000092460"/>
    </source>
</evidence>
<organism evidence="1 2">
    <name type="scientific">Glossina palpalis gambiensis</name>
    <dbReference type="NCBI Taxonomy" id="67801"/>
    <lineage>
        <taxon>Eukaryota</taxon>
        <taxon>Metazoa</taxon>
        <taxon>Ecdysozoa</taxon>
        <taxon>Arthropoda</taxon>
        <taxon>Hexapoda</taxon>
        <taxon>Insecta</taxon>
        <taxon>Pterygota</taxon>
        <taxon>Neoptera</taxon>
        <taxon>Endopterygota</taxon>
        <taxon>Diptera</taxon>
        <taxon>Brachycera</taxon>
        <taxon>Muscomorpha</taxon>
        <taxon>Hippoboscoidea</taxon>
        <taxon>Glossinidae</taxon>
        <taxon>Glossina</taxon>
    </lineage>
</organism>
<dbReference type="EnsemblMetazoa" id="GPPI037741-RA">
    <property type="protein sequence ID" value="GPPI037741-PA"/>
    <property type="gene ID" value="GPPI037741"/>
</dbReference>
<reference evidence="2" key="1">
    <citation type="submission" date="2015-01" db="EMBL/GenBank/DDBJ databases">
        <authorList>
            <person name="Aksoy S."/>
            <person name="Warren W."/>
            <person name="Wilson R.K."/>
        </authorList>
    </citation>
    <scope>NUCLEOTIDE SEQUENCE [LARGE SCALE GENOMIC DNA]</scope>
    <source>
        <strain evidence="2">IAEA</strain>
    </source>
</reference>
<reference evidence="1" key="2">
    <citation type="submission" date="2020-05" db="UniProtKB">
        <authorList>
            <consortium name="EnsemblMetazoa"/>
        </authorList>
    </citation>
    <scope>IDENTIFICATION</scope>
    <source>
        <strain evidence="1">IAEA</strain>
    </source>
</reference>
<keyword evidence="2" id="KW-1185">Reference proteome</keyword>
<dbReference type="EMBL" id="JXJN01018799">
    <property type="status" value="NOT_ANNOTATED_CDS"/>
    <property type="molecule type" value="Genomic_DNA"/>
</dbReference>
<proteinExistence type="predicted"/>
<dbReference type="AlphaFoldDB" id="A0A1B0BQV2"/>
<evidence type="ECO:0000313" key="1">
    <source>
        <dbReference type="EnsemblMetazoa" id="GPPI037741-PA"/>
    </source>
</evidence>
<dbReference type="EMBL" id="JXJN01018798">
    <property type="status" value="NOT_ANNOTATED_CDS"/>
    <property type="molecule type" value="Genomic_DNA"/>
</dbReference>
<accession>A0A1B0BQV2</accession>
<name>A0A1B0BQV2_9MUSC</name>
<protein>
    <submittedName>
        <fullName evidence="1">Uncharacterized protein</fullName>
    </submittedName>
</protein>
<sequence>MLGLQGSPTSAERIISEPSRDVIFIIILGESTITSSDKAGSMSPLTPKSTSFDTDLLVTAKPKSDDVTIVS</sequence>